<name>A0A286GW23_9PROT</name>
<evidence type="ECO:0000256" key="5">
    <source>
        <dbReference type="ARBA" id="ARBA00023157"/>
    </source>
</evidence>
<keyword evidence="4" id="KW-0560">Oxidoreductase</keyword>
<dbReference type="PANTHER" id="PTHR13887:SF14">
    <property type="entry name" value="DISULFIDE BOND FORMATION PROTEIN D"/>
    <property type="match status" value="1"/>
</dbReference>
<dbReference type="GO" id="GO:0015036">
    <property type="term" value="F:disulfide oxidoreductase activity"/>
    <property type="evidence" value="ECO:0007669"/>
    <property type="project" value="UniProtKB-ARBA"/>
</dbReference>
<dbReference type="Gene3D" id="3.40.30.10">
    <property type="entry name" value="Glutaredoxin"/>
    <property type="match status" value="1"/>
</dbReference>
<dbReference type="EMBL" id="OCNJ01000009">
    <property type="protein sequence ID" value="SOD99681.1"/>
    <property type="molecule type" value="Genomic_DNA"/>
</dbReference>
<comment type="function">
    <text evidence="1">May be required for disulfide bond formation in some proteins.</text>
</comment>
<evidence type="ECO:0000256" key="7">
    <source>
        <dbReference type="SAM" id="SignalP"/>
    </source>
</evidence>
<feature type="chain" id="PRO_5012222519" evidence="7">
    <location>
        <begin position="25"/>
        <end position="199"/>
    </location>
</feature>
<keyword evidence="5" id="KW-1015">Disulfide bond</keyword>
<dbReference type="PROSITE" id="PS00194">
    <property type="entry name" value="THIOREDOXIN_1"/>
    <property type="match status" value="1"/>
</dbReference>
<keyword evidence="6" id="KW-0676">Redox-active center</keyword>
<dbReference type="PROSITE" id="PS51352">
    <property type="entry name" value="THIOREDOXIN_2"/>
    <property type="match status" value="1"/>
</dbReference>
<dbReference type="InterPro" id="IPR013766">
    <property type="entry name" value="Thioredoxin_domain"/>
</dbReference>
<dbReference type="SUPFAM" id="SSF52833">
    <property type="entry name" value="Thioredoxin-like"/>
    <property type="match status" value="1"/>
</dbReference>
<evidence type="ECO:0000256" key="4">
    <source>
        <dbReference type="ARBA" id="ARBA00023002"/>
    </source>
</evidence>
<gene>
    <name evidence="9" type="ORF">SAMN05421508_109124</name>
</gene>
<dbReference type="InterPro" id="IPR017937">
    <property type="entry name" value="Thioredoxin_CS"/>
</dbReference>
<keyword evidence="3 7" id="KW-0732">Signal</keyword>
<feature type="domain" description="Thioredoxin" evidence="8">
    <location>
        <begin position="21"/>
        <end position="199"/>
    </location>
</feature>
<evidence type="ECO:0000313" key="9">
    <source>
        <dbReference type="EMBL" id="SOD99681.1"/>
    </source>
</evidence>
<feature type="signal peptide" evidence="7">
    <location>
        <begin position="1"/>
        <end position="24"/>
    </location>
</feature>
<protein>
    <submittedName>
        <fullName evidence="9">Thioredoxin</fullName>
    </submittedName>
</protein>
<dbReference type="RefSeq" id="WP_097280784.1">
    <property type="nucleotide sequence ID" value="NZ_OCNJ01000009.1"/>
</dbReference>
<reference evidence="9 10" key="1">
    <citation type="submission" date="2017-09" db="EMBL/GenBank/DDBJ databases">
        <authorList>
            <person name="Ehlers B."/>
            <person name="Leendertz F.H."/>
        </authorList>
    </citation>
    <scope>NUCLEOTIDE SEQUENCE [LARGE SCALE GENOMIC DNA]</scope>
    <source>
        <strain evidence="9 10">USBA 140</strain>
    </source>
</reference>
<proteinExistence type="inferred from homology"/>
<keyword evidence="10" id="KW-1185">Reference proteome</keyword>
<evidence type="ECO:0000259" key="8">
    <source>
        <dbReference type="PROSITE" id="PS51352"/>
    </source>
</evidence>
<dbReference type="InterPro" id="IPR012336">
    <property type="entry name" value="Thioredoxin-like_fold"/>
</dbReference>
<evidence type="ECO:0000256" key="2">
    <source>
        <dbReference type="ARBA" id="ARBA00005791"/>
    </source>
</evidence>
<sequence length="199" mass="21337">MTRIASLFTALILAVVALPGLAAAQDKPAVPAYEERVMGKADAPVTILEFSSLTCPHCAEFHKTVLPQVKKDYIDTGKAKLVFTDFPLDPLATAAAMIGRCVPENTYFRFLETLFANQDTWARSQKPLDALTGYARLAGLPPEQVTACLQSQDMLNGINAAKQQAAQQYGVQGTPTLVVNGKVLPAYTDLPAALAEATK</sequence>
<accession>A0A286GW23</accession>
<evidence type="ECO:0000256" key="3">
    <source>
        <dbReference type="ARBA" id="ARBA00022729"/>
    </source>
</evidence>
<dbReference type="AlphaFoldDB" id="A0A286GW23"/>
<evidence type="ECO:0000256" key="6">
    <source>
        <dbReference type="ARBA" id="ARBA00023284"/>
    </source>
</evidence>
<evidence type="ECO:0000256" key="1">
    <source>
        <dbReference type="ARBA" id="ARBA00003565"/>
    </source>
</evidence>
<comment type="similarity">
    <text evidence="2">Belongs to the thioredoxin family. DsbA subfamily.</text>
</comment>
<organism evidence="9 10">
    <name type="scientific">Caenispirillum bisanense</name>
    <dbReference type="NCBI Taxonomy" id="414052"/>
    <lineage>
        <taxon>Bacteria</taxon>
        <taxon>Pseudomonadati</taxon>
        <taxon>Pseudomonadota</taxon>
        <taxon>Alphaproteobacteria</taxon>
        <taxon>Rhodospirillales</taxon>
        <taxon>Novispirillaceae</taxon>
        <taxon>Caenispirillum</taxon>
    </lineage>
</organism>
<dbReference type="Pfam" id="PF13462">
    <property type="entry name" value="Thioredoxin_4"/>
    <property type="match status" value="1"/>
</dbReference>
<evidence type="ECO:0000313" key="10">
    <source>
        <dbReference type="Proteomes" id="UP000219621"/>
    </source>
</evidence>
<dbReference type="PANTHER" id="PTHR13887">
    <property type="entry name" value="GLUTATHIONE S-TRANSFERASE KAPPA"/>
    <property type="match status" value="1"/>
</dbReference>
<dbReference type="OrthoDB" id="8478320at2"/>
<dbReference type="InterPro" id="IPR036249">
    <property type="entry name" value="Thioredoxin-like_sf"/>
</dbReference>
<dbReference type="Proteomes" id="UP000219621">
    <property type="component" value="Unassembled WGS sequence"/>
</dbReference>